<name>A0A0E9NN27_SAICN</name>
<keyword evidence="2" id="KW-1185">Reference proteome</keyword>
<dbReference type="AlphaFoldDB" id="A0A0E9NN27"/>
<protein>
    <submittedName>
        <fullName evidence="1">Uncharacterized protein</fullName>
    </submittedName>
</protein>
<gene>
    <name evidence="1" type="ORF">G7K_5198-t1</name>
</gene>
<dbReference type="EMBL" id="BACD03000041">
    <property type="protein sequence ID" value="GAO51086.1"/>
    <property type="molecule type" value="Genomic_DNA"/>
</dbReference>
<reference evidence="1 2" key="3">
    <citation type="journal article" date="2015" name="Genome Announc.">
        <title>Draft Genome Sequence of the Archiascomycetous Yeast Saitoella complicata.</title>
        <authorList>
            <person name="Yamauchi K."/>
            <person name="Kondo S."/>
            <person name="Hamamoto M."/>
            <person name="Takahashi Y."/>
            <person name="Ogura Y."/>
            <person name="Hayashi T."/>
            <person name="Nishida H."/>
        </authorList>
    </citation>
    <scope>NUCLEOTIDE SEQUENCE [LARGE SCALE GENOMIC DNA]</scope>
    <source>
        <strain evidence="1 2">NRRL Y-17804</strain>
    </source>
</reference>
<comment type="caution">
    <text evidence="1">The sequence shown here is derived from an EMBL/GenBank/DDBJ whole genome shotgun (WGS) entry which is preliminary data.</text>
</comment>
<accession>A0A0E9NN27</accession>
<dbReference type="Proteomes" id="UP000033140">
    <property type="component" value="Unassembled WGS sequence"/>
</dbReference>
<reference evidence="1 2" key="1">
    <citation type="journal article" date="2011" name="J. Gen. Appl. Microbiol.">
        <title>Draft genome sequencing of the enigmatic yeast Saitoella complicata.</title>
        <authorList>
            <person name="Nishida H."/>
            <person name="Hamamoto M."/>
            <person name="Sugiyama J."/>
        </authorList>
    </citation>
    <scope>NUCLEOTIDE SEQUENCE [LARGE SCALE GENOMIC DNA]</scope>
    <source>
        <strain evidence="1 2">NRRL Y-17804</strain>
    </source>
</reference>
<sequence>MPIAEDVHRRLNPAVRQRAYPCLITLPPHSQLEVDLVSHRPLLLRLLPSAILATAHWSTRTSLGSSTHPGSSCETHDTSTVAIGLTLARQRDEFELESAPRILQGFGDRRQLKKRRLLQEQLR</sequence>
<reference evidence="1 2" key="2">
    <citation type="journal article" date="2014" name="J. Gen. Appl. Microbiol.">
        <title>The early diverging ascomycetous budding yeast Saitoella complicata has three histone deacetylases belonging to the Clr6, Hos2, and Rpd3 lineages.</title>
        <authorList>
            <person name="Nishida H."/>
            <person name="Matsumoto T."/>
            <person name="Kondo S."/>
            <person name="Hamamoto M."/>
            <person name="Yoshikawa H."/>
        </authorList>
    </citation>
    <scope>NUCLEOTIDE SEQUENCE [LARGE SCALE GENOMIC DNA]</scope>
    <source>
        <strain evidence="1 2">NRRL Y-17804</strain>
    </source>
</reference>
<organism evidence="1 2">
    <name type="scientific">Saitoella complicata (strain BCRC 22490 / CBS 7301 / JCM 7358 / NBRC 10748 / NRRL Y-17804)</name>
    <dbReference type="NCBI Taxonomy" id="698492"/>
    <lineage>
        <taxon>Eukaryota</taxon>
        <taxon>Fungi</taxon>
        <taxon>Dikarya</taxon>
        <taxon>Ascomycota</taxon>
        <taxon>Taphrinomycotina</taxon>
        <taxon>Taphrinomycotina incertae sedis</taxon>
        <taxon>Saitoella</taxon>
    </lineage>
</organism>
<evidence type="ECO:0000313" key="2">
    <source>
        <dbReference type="Proteomes" id="UP000033140"/>
    </source>
</evidence>
<evidence type="ECO:0000313" key="1">
    <source>
        <dbReference type="EMBL" id="GAO51086.1"/>
    </source>
</evidence>
<proteinExistence type="predicted"/>